<comment type="catalytic activity">
    <reaction evidence="4 7">
        <text>uridine(38/39/40) in tRNA = pseudouridine(38/39/40) in tRNA</text>
        <dbReference type="Rhea" id="RHEA:22376"/>
        <dbReference type="Rhea" id="RHEA-COMP:10085"/>
        <dbReference type="Rhea" id="RHEA-COMP:10087"/>
        <dbReference type="ChEBI" id="CHEBI:65314"/>
        <dbReference type="ChEBI" id="CHEBI:65315"/>
        <dbReference type="EC" id="5.4.99.12"/>
    </reaction>
</comment>
<evidence type="ECO:0000313" key="9">
    <source>
        <dbReference type="EMBL" id="EIT84024.1"/>
    </source>
</evidence>
<dbReference type="GO" id="GO:0160147">
    <property type="term" value="F:tRNA pseudouridine(38-40) synthase activity"/>
    <property type="evidence" value="ECO:0007669"/>
    <property type="project" value="UniProtKB-EC"/>
</dbReference>
<dbReference type="EC" id="5.4.99.12" evidence="4"/>
<name>I8AF97_9BACL</name>
<keyword evidence="10" id="KW-1185">Reference proteome</keyword>
<evidence type="ECO:0000256" key="1">
    <source>
        <dbReference type="ARBA" id="ARBA00009375"/>
    </source>
</evidence>
<dbReference type="InterPro" id="IPR001406">
    <property type="entry name" value="PsdUridine_synth_TruA"/>
</dbReference>
<dbReference type="PANTHER" id="PTHR11142:SF0">
    <property type="entry name" value="TRNA PSEUDOURIDINE SYNTHASE-LIKE 1"/>
    <property type="match status" value="1"/>
</dbReference>
<dbReference type="AlphaFoldDB" id="I8AF97"/>
<evidence type="ECO:0000256" key="2">
    <source>
        <dbReference type="ARBA" id="ARBA00022694"/>
    </source>
</evidence>
<gene>
    <name evidence="4 9" type="primary">truA</name>
    <name evidence="9" type="ORF">A374_17244</name>
</gene>
<dbReference type="EMBL" id="AKKV01000041">
    <property type="protein sequence ID" value="EIT84024.1"/>
    <property type="molecule type" value="Genomic_DNA"/>
</dbReference>
<evidence type="ECO:0000256" key="3">
    <source>
        <dbReference type="ARBA" id="ARBA00023235"/>
    </source>
</evidence>
<keyword evidence="2 4" id="KW-0819">tRNA processing</keyword>
<dbReference type="GO" id="GO:0031119">
    <property type="term" value="P:tRNA pseudouridine synthesis"/>
    <property type="evidence" value="ECO:0007669"/>
    <property type="project" value="UniProtKB-UniRule"/>
</dbReference>
<evidence type="ECO:0000256" key="5">
    <source>
        <dbReference type="PIRSR" id="PIRSR001430-1"/>
    </source>
</evidence>
<sequence>MSRWKAIVSYDGTNFLGYQVQASGRTVQQEIETVLKKMHKGLAVRIAASGRTDAGVHAIGQVIHWDSALTLASEAWKKALNAMLPHDIHIEKVERVNDDFHARYGAVKKTYHYHLHIGSEPNVFNRHFAYHFPYPLALAPMREAMERLCGTHDFTSFSSARSTVEDKVRTIYSYEVQERGQELIFKVTGSGFLYNMVRIMTGTLLDVGQGRISPAAIDEMLLAKNREAAGKTAPAHGLYLYEVQY</sequence>
<protein>
    <recommendedName>
        <fullName evidence="4">tRNA pseudouridine synthase A</fullName>
        <ecNumber evidence="4">5.4.99.12</ecNumber>
    </recommendedName>
    <alternativeName>
        <fullName evidence="4">tRNA pseudouridine(38-40) synthase</fullName>
    </alternativeName>
    <alternativeName>
        <fullName evidence="4">tRNA pseudouridylate synthase I</fullName>
    </alternativeName>
    <alternativeName>
        <fullName evidence="4">tRNA-uridine isomerase I</fullName>
    </alternativeName>
</protein>
<keyword evidence="3 4" id="KW-0413">Isomerase</keyword>
<comment type="caution">
    <text evidence="9">The sequence shown here is derived from an EMBL/GenBank/DDBJ whole genome shotgun (WGS) entry which is preliminary data.</text>
</comment>
<accession>I8AF97</accession>
<dbReference type="eggNOG" id="COG0101">
    <property type="taxonomic scope" value="Bacteria"/>
</dbReference>
<evidence type="ECO:0000259" key="8">
    <source>
        <dbReference type="Pfam" id="PF01416"/>
    </source>
</evidence>
<dbReference type="PIRSF" id="PIRSF001430">
    <property type="entry name" value="tRNA_psdUrid_synth"/>
    <property type="match status" value="1"/>
</dbReference>
<dbReference type="PATRIC" id="fig|1196324.3.peg.3522"/>
<dbReference type="InterPro" id="IPR020095">
    <property type="entry name" value="PsdUridine_synth_TruA_C"/>
</dbReference>
<dbReference type="HAMAP" id="MF_00171">
    <property type="entry name" value="TruA"/>
    <property type="match status" value="1"/>
</dbReference>
<evidence type="ECO:0000256" key="7">
    <source>
        <dbReference type="RuleBase" id="RU003792"/>
    </source>
</evidence>
<dbReference type="Proteomes" id="UP000004080">
    <property type="component" value="Unassembled WGS sequence"/>
</dbReference>
<comment type="subunit">
    <text evidence="4">Homodimer.</text>
</comment>
<feature type="active site" description="Nucleophile" evidence="4 5">
    <location>
        <position position="53"/>
    </location>
</feature>
<feature type="binding site" evidence="4 6">
    <location>
        <position position="111"/>
    </location>
    <ligand>
        <name>substrate</name>
    </ligand>
</feature>
<dbReference type="Pfam" id="PF01416">
    <property type="entry name" value="PseudoU_synth_1"/>
    <property type="match status" value="2"/>
</dbReference>
<dbReference type="NCBIfam" id="TIGR00071">
    <property type="entry name" value="hisT_truA"/>
    <property type="match status" value="1"/>
</dbReference>
<dbReference type="PANTHER" id="PTHR11142">
    <property type="entry name" value="PSEUDOURIDYLATE SYNTHASE"/>
    <property type="match status" value="1"/>
</dbReference>
<dbReference type="FunFam" id="3.30.70.580:FF:000001">
    <property type="entry name" value="tRNA pseudouridine synthase A"/>
    <property type="match status" value="1"/>
</dbReference>
<dbReference type="Gene3D" id="3.30.70.660">
    <property type="entry name" value="Pseudouridine synthase I, catalytic domain, C-terminal subdomain"/>
    <property type="match status" value="1"/>
</dbReference>
<dbReference type="InterPro" id="IPR020097">
    <property type="entry name" value="PsdUridine_synth_TruA_a/b_dom"/>
</dbReference>
<dbReference type="STRING" id="1196324.A374_17244"/>
<dbReference type="Gene3D" id="3.30.70.580">
    <property type="entry name" value="Pseudouridine synthase I, catalytic domain, N-terminal subdomain"/>
    <property type="match status" value="1"/>
</dbReference>
<evidence type="ECO:0000256" key="4">
    <source>
        <dbReference type="HAMAP-Rule" id="MF_00171"/>
    </source>
</evidence>
<feature type="domain" description="Pseudouridine synthase I TruA alpha/beta" evidence="8">
    <location>
        <begin position="144"/>
        <end position="245"/>
    </location>
</feature>
<comment type="similarity">
    <text evidence="1 4 7">Belongs to the tRNA pseudouridine synthase TruA family.</text>
</comment>
<comment type="caution">
    <text evidence="4">Lacks conserved residue(s) required for the propagation of feature annotation.</text>
</comment>
<dbReference type="GO" id="GO:0003723">
    <property type="term" value="F:RNA binding"/>
    <property type="evidence" value="ECO:0007669"/>
    <property type="project" value="InterPro"/>
</dbReference>
<dbReference type="OrthoDB" id="9811823at2"/>
<proteinExistence type="inferred from homology"/>
<reference evidence="9 10" key="1">
    <citation type="journal article" date="2012" name="J. Bacteriol.">
        <title>Genome of Bacillus macauensis ZFHKF-1, a Long-Chain-Forming Bacterium.</title>
        <authorList>
            <person name="Cai L."/>
            <person name="Zhang T."/>
        </authorList>
    </citation>
    <scope>NUCLEOTIDE SEQUENCE [LARGE SCALE GENOMIC DNA]</scope>
    <source>
        <strain evidence="9 10">ZFHKF-1</strain>
    </source>
</reference>
<feature type="domain" description="Pseudouridine synthase I TruA alpha/beta" evidence="8">
    <location>
        <begin position="6"/>
        <end position="104"/>
    </location>
</feature>
<dbReference type="InterPro" id="IPR020103">
    <property type="entry name" value="PsdUridine_synth_cat_dom_sf"/>
</dbReference>
<dbReference type="InterPro" id="IPR020094">
    <property type="entry name" value="TruA/RsuA/RluB/E/F_N"/>
</dbReference>
<evidence type="ECO:0000313" key="10">
    <source>
        <dbReference type="Proteomes" id="UP000004080"/>
    </source>
</evidence>
<organism evidence="9 10">
    <name type="scientific">Fictibacillus macauensis ZFHKF-1</name>
    <dbReference type="NCBI Taxonomy" id="1196324"/>
    <lineage>
        <taxon>Bacteria</taxon>
        <taxon>Bacillati</taxon>
        <taxon>Bacillota</taxon>
        <taxon>Bacilli</taxon>
        <taxon>Bacillales</taxon>
        <taxon>Fictibacillaceae</taxon>
        <taxon>Fictibacillus</taxon>
    </lineage>
</organism>
<dbReference type="SUPFAM" id="SSF55120">
    <property type="entry name" value="Pseudouridine synthase"/>
    <property type="match status" value="1"/>
</dbReference>
<dbReference type="CDD" id="cd02570">
    <property type="entry name" value="PseudoU_synth_EcTruA"/>
    <property type="match status" value="1"/>
</dbReference>
<comment type="function">
    <text evidence="4">Formation of pseudouridine at positions 38, 39 and 40 in the anticodon stem and loop of transfer RNAs.</text>
</comment>
<dbReference type="RefSeq" id="WP_007203518.1">
    <property type="nucleotide sequence ID" value="NZ_AKKV01000041.1"/>
</dbReference>
<evidence type="ECO:0000256" key="6">
    <source>
        <dbReference type="PIRSR" id="PIRSR001430-2"/>
    </source>
</evidence>